<dbReference type="GO" id="GO:0009097">
    <property type="term" value="P:isoleucine biosynthetic process"/>
    <property type="evidence" value="ECO:0007669"/>
    <property type="project" value="TreeGrafter"/>
</dbReference>
<evidence type="ECO:0000256" key="2">
    <source>
        <dbReference type="ARBA" id="ARBA00022898"/>
    </source>
</evidence>
<feature type="domain" description="Tryptophan synthase beta chain-like PALP" evidence="4">
    <location>
        <begin position="65"/>
        <end position="363"/>
    </location>
</feature>
<evidence type="ECO:0000256" key="1">
    <source>
        <dbReference type="ARBA" id="ARBA00001933"/>
    </source>
</evidence>
<dbReference type="InterPro" id="IPR036052">
    <property type="entry name" value="TrpB-like_PALP_sf"/>
</dbReference>
<organism evidence="5 6">
    <name type="scientific">Litorilinea aerophila</name>
    <dbReference type="NCBI Taxonomy" id="1204385"/>
    <lineage>
        <taxon>Bacteria</taxon>
        <taxon>Bacillati</taxon>
        <taxon>Chloroflexota</taxon>
        <taxon>Caldilineae</taxon>
        <taxon>Caldilineales</taxon>
        <taxon>Caldilineaceae</taxon>
        <taxon>Litorilinea</taxon>
    </lineage>
</organism>
<dbReference type="AlphaFoldDB" id="A0A540VE50"/>
<dbReference type="PANTHER" id="PTHR48078">
    <property type="entry name" value="THREONINE DEHYDRATASE, MITOCHONDRIAL-RELATED"/>
    <property type="match status" value="1"/>
</dbReference>
<gene>
    <name evidence="5" type="ORF">FKZ61_13700</name>
</gene>
<dbReference type="GO" id="GO:0003941">
    <property type="term" value="F:L-serine ammonia-lyase activity"/>
    <property type="evidence" value="ECO:0007669"/>
    <property type="project" value="TreeGrafter"/>
</dbReference>
<dbReference type="OrthoDB" id="9778118at2"/>
<evidence type="ECO:0000313" key="5">
    <source>
        <dbReference type="EMBL" id="TQE95034.1"/>
    </source>
</evidence>
<comment type="cofactor">
    <cofactor evidence="1">
        <name>pyridoxal 5'-phosphate</name>
        <dbReference type="ChEBI" id="CHEBI:597326"/>
    </cofactor>
</comment>
<evidence type="ECO:0000259" key="4">
    <source>
        <dbReference type="Pfam" id="PF00291"/>
    </source>
</evidence>
<sequence length="375" mass="40287">MIAYCPTCSFRAPAELSPLRCPSTSTPLEYTDLPPFDPAAIDPAQAGQWRYRAMLPVVGPGQELVTLGEGWTPLIQDRWHGLPLHWKLDALMPTGSYKDRGVSVMVNWLVSRGALTVVDDSSGNAGASLACYAARAGLEACIYVPESAPMPKKAQIAIYGAELVEVPGPRDAASKAAAAASRMVKSIKYASHAWHPAFLLGQMTAAWEIWEQLGRQVPDWVVAPAGHGGALLGIWRGFQHLQNSGVTDKLPRLMAVQAEPYTPIYDAFHHRQTQVHPTVVMEPISADGIAINVPVRAASLLEALRRSQGTVVAVDEAEIRQAHRQLAERGLFVEPTSATVAAALCKSLSLFNASDSVVAVLTGHGLKNPPSVDEE</sequence>
<dbReference type="GO" id="GO:0006567">
    <property type="term" value="P:L-threonine catabolic process"/>
    <property type="evidence" value="ECO:0007669"/>
    <property type="project" value="TreeGrafter"/>
</dbReference>
<dbReference type="Pfam" id="PF00291">
    <property type="entry name" value="PALP"/>
    <property type="match status" value="1"/>
</dbReference>
<evidence type="ECO:0000313" key="6">
    <source>
        <dbReference type="Proteomes" id="UP000317371"/>
    </source>
</evidence>
<proteinExistence type="predicted"/>
<dbReference type="GO" id="GO:0006565">
    <property type="term" value="P:L-serine catabolic process"/>
    <property type="evidence" value="ECO:0007669"/>
    <property type="project" value="TreeGrafter"/>
</dbReference>
<dbReference type="GO" id="GO:0004794">
    <property type="term" value="F:threonine deaminase activity"/>
    <property type="evidence" value="ECO:0007669"/>
    <property type="project" value="TreeGrafter"/>
</dbReference>
<keyword evidence="6" id="KW-1185">Reference proteome</keyword>
<name>A0A540VE50_9CHLR</name>
<evidence type="ECO:0000256" key="3">
    <source>
        <dbReference type="ARBA" id="ARBA00023239"/>
    </source>
</evidence>
<dbReference type="PROSITE" id="PS00165">
    <property type="entry name" value="DEHYDRATASE_SER_THR"/>
    <property type="match status" value="1"/>
</dbReference>
<dbReference type="GO" id="GO:0030170">
    <property type="term" value="F:pyridoxal phosphate binding"/>
    <property type="evidence" value="ECO:0007669"/>
    <property type="project" value="InterPro"/>
</dbReference>
<dbReference type="RefSeq" id="WP_141610711.1">
    <property type="nucleotide sequence ID" value="NZ_VIGC02000017.1"/>
</dbReference>
<dbReference type="PANTHER" id="PTHR48078:SF6">
    <property type="entry name" value="L-THREONINE DEHYDRATASE CATABOLIC TDCB"/>
    <property type="match status" value="1"/>
</dbReference>
<dbReference type="InterPro" id="IPR001926">
    <property type="entry name" value="TrpB-like_PALP"/>
</dbReference>
<keyword evidence="3" id="KW-0456">Lyase</keyword>
<comment type="caution">
    <text evidence="5">The sequence shown here is derived from an EMBL/GenBank/DDBJ whole genome shotgun (WGS) entry which is preliminary data.</text>
</comment>
<accession>A0A540VE50</accession>
<dbReference type="Proteomes" id="UP000317371">
    <property type="component" value="Unassembled WGS sequence"/>
</dbReference>
<dbReference type="InParanoid" id="A0A540VE50"/>
<keyword evidence="2" id="KW-0663">Pyridoxal phosphate</keyword>
<dbReference type="Gene3D" id="3.40.50.1100">
    <property type="match status" value="2"/>
</dbReference>
<reference evidence="5 6" key="1">
    <citation type="submission" date="2019-06" db="EMBL/GenBank/DDBJ databases">
        <title>Genome sequence of Litorilinea aerophila BAA-2444.</title>
        <authorList>
            <person name="Maclea K.S."/>
            <person name="Maurais E.G."/>
            <person name="Iannazzi L.C."/>
        </authorList>
    </citation>
    <scope>NUCLEOTIDE SEQUENCE [LARGE SCALE GENOMIC DNA]</scope>
    <source>
        <strain evidence="5 6">ATCC BAA-2444</strain>
    </source>
</reference>
<protein>
    <submittedName>
        <fullName evidence="5">Pyridoxal-phosphate dependent enzyme</fullName>
    </submittedName>
</protein>
<dbReference type="CDD" id="cd01563">
    <property type="entry name" value="Thr-synth_1"/>
    <property type="match status" value="1"/>
</dbReference>
<dbReference type="InterPro" id="IPR000634">
    <property type="entry name" value="Ser/Thr_deHydtase_PyrdxlP-BS"/>
</dbReference>
<dbReference type="InterPro" id="IPR050147">
    <property type="entry name" value="Ser/Thr_Dehydratase"/>
</dbReference>
<dbReference type="EMBL" id="VIGC01000017">
    <property type="protein sequence ID" value="TQE95034.1"/>
    <property type="molecule type" value="Genomic_DNA"/>
</dbReference>
<dbReference type="SUPFAM" id="SSF53686">
    <property type="entry name" value="Tryptophan synthase beta subunit-like PLP-dependent enzymes"/>
    <property type="match status" value="1"/>
</dbReference>